<dbReference type="InterPro" id="IPR014027">
    <property type="entry name" value="UDP-Glc/GDP-Man_DH_C"/>
</dbReference>
<comment type="similarity">
    <text evidence="3">Belongs to the UDP-glucose/GDP-mannose dehydrogenase family.</text>
</comment>
<dbReference type="InterPro" id="IPR008927">
    <property type="entry name" value="6-PGluconate_DH-like_C_sf"/>
</dbReference>
<dbReference type="InterPro" id="IPR036220">
    <property type="entry name" value="UDP-Glc/GDP-Man_DH_C_sf"/>
</dbReference>
<dbReference type="Pfam" id="PF03721">
    <property type="entry name" value="UDPG_MGDP_dh_N"/>
    <property type="match status" value="1"/>
</dbReference>
<dbReference type="InterPro" id="IPR036291">
    <property type="entry name" value="NAD(P)-bd_dom_sf"/>
</dbReference>
<dbReference type="NCBIfam" id="TIGR03026">
    <property type="entry name" value="NDP-sugDHase"/>
    <property type="match status" value="1"/>
</dbReference>
<dbReference type="Gene3D" id="3.40.50.720">
    <property type="entry name" value="NAD(P)-binding Rossmann-like Domain"/>
    <property type="match status" value="2"/>
</dbReference>
<dbReference type="Proteomes" id="UP001501237">
    <property type="component" value="Unassembled WGS sequence"/>
</dbReference>
<evidence type="ECO:0000256" key="1">
    <source>
        <dbReference type="ARBA" id="ARBA00023002"/>
    </source>
</evidence>
<dbReference type="SUPFAM" id="SSF51735">
    <property type="entry name" value="NAD(P)-binding Rossmann-fold domains"/>
    <property type="match status" value="1"/>
</dbReference>
<dbReference type="InterPro" id="IPR014026">
    <property type="entry name" value="UDP-Glc/GDP-Man_DH_dimer"/>
</dbReference>
<dbReference type="SMART" id="SM00984">
    <property type="entry name" value="UDPG_MGDP_dh_C"/>
    <property type="match status" value="1"/>
</dbReference>
<feature type="domain" description="UDP-glucose/GDP-mannose dehydrogenase C-terminal" evidence="4">
    <location>
        <begin position="332"/>
        <end position="423"/>
    </location>
</feature>
<dbReference type="RefSeq" id="WP_344833357.1">
    <property type="nucleotide sequence ID" value="NZ_BAAAUV010000015.1"/>
</dbReference>
<dbReference type="EMBL" id="BAAAUV010000015">
    <property type="protein sequence ID" value="GAA3225478.1"/>
    <property type="molecule type" value="Genomic_DNA"/>
</dbReference>
<proteinExistence type="inferred from homology"/>
<reference evidence="6" key="1">
    <citation type="journal article" date="2019" name="Int. J. Syst. Evol. Microbiol.">
        <title>The Global Catalogue of Microorganisms (GCM) 10K type strain sequencing project: providing services to taxonomists for standard genome sequencing and annotation.</title>
        <authorList>
            <consortium name="The Broad Institute Genomics Platform"/>
            <consortium name="The Broad Institute Genome Sequencing Center for Infectious Disease"/>
            <person name="Wu L."/>
            <person name="Ma J."/>
        </authorList>
    </citation>
    <scope>NUCLEOTIDE SEQUENCE [LARGE SCALE GENOMIC DNA]</scope>
    <source>
        <strain evidence="6">JCM 9377</strain>
    </source>
</reference>
<dbReference type="PIRSF" id="PIRSF500136">
    <property type="entry name" value="UDP_ManNAc_DH"/>
    <property type="match status" value="1"/>
</dbReference>
<dbReference type="PANTHER" id="PTHR43491">
    <property type="entry name" value="UDP-N-ACETYL-D-MANNOSAMINE DEHYDROGENASE"/>
    <property type="match status" value="1"/>
</dbReference>
<organism evidence="5 6">
    <name type="scientific">Actinocorallia longicatena</name>
    <dbReference type="NCBI Taxonomy" id="111803"/>
    <lineage>
        <taxon>Bacteria</taxon>
        <taxon>Bacillati</taxon>
        <taxon>Actinomycetota</taxon>
        <taxon>Actinomycetes</taxon>
        <taxon>Streptosporangiales</taxon>
        <taxon>Thermomonosporaceae</taxon>
        <taxon>Actinocorallia</taxon>
    </lineage>
</organism>
<dbReference type="Pfam" id="PF03720">
    <property type="entry name" value="UDPG_MGDP_dh_C"/>
    <property type="match status" value="1"/>
</dbReference>
<comment type="caution">
    <text evidence="5">The sequence shown here is derived from an EMBL/GenBank/DDBJ whole genome shotgun (WGS) entry which is preliminary data.</text>
</comment>
<evidence type="ECO:0000256" key="3">
    <source>
        <dbReference type="PIRNR" id="PIRNR000124"/>
    </source>
</evidence>
<dbReference type="PIRSF" id="PIRSF000124">
    <property type="entry name" value="UDPglc_GDPman_dh"/>
    <property type="match status" value="1"/>
</dbReference>
<keyword evidence="2" id="KW-0520">NAD</keyword>
<dbReference type="InterPro" id="IPR001732">
    <property type="entry name" value="UDP-Glc/GDP-Man_DH_N"/>
</dbReference>
<dbReference type="SUPFAM" id="SSF52413">
    <property type="entry name" value="UDP-glucose/GDP-mannose dehydrogenase C-terminal domain"/>
    <property type="match status" value="1"/>
</dbReference>
<keyword evidence="1" id="KW-0560">Oxidoreductase</keyword>
<accession>A0ABP6QHV8</accession>
<dbReference type="PANTHER" id="PTHR43491:SF1">
    <property type="entry name" value="UDP-N-ACETYL-D-MANNOSAMINE DEHYDROGENASE"/>
    <property type="match status" value="1"/>
</dbReference>
<evidence type="ECO:0000313" key="5">
    <source>
        <dbReference type="EMBL" id="GAA3225478.1"/>
    </source>
</evidence>
<dbReference type="Pfam" id="PF00984">
    <property type="entry name" value="UDPG_MGDP_dh"/>
    <property type="match status" value="1"/>
</dbReference>
<dbReference type="InterPro" id="IPR017476">
    <property type="entry name" value="UDP-Glc/GDP-Man"/>
</dbReference>
<dbReference type="InterPro" id="IPR028359">
    <property type="entry name" value="UDP_ManNAc/GlcNAc_DH"/>
</dbReference>
<name>A0ABP6QHV8_9ACTN</name>
<dbReference type="SUPFAM" id="SSF48179">
    <property type="entry name" value="6-phosphogluconate dehydrogenase C-terminal domain-like"/>
    <property type="match status" value="1"/>
</dbReference>
<evidence type="ECO:0000259" key="4">
    <source>
        <dbReference type="SMART" id="SM00984"/>
    </source>
</evidence>
<evidence type="ECO:0000313" key="6">
    <source>
        <dbReference type="Proteomes" id="UP001501237"/>
    </source>
</evidence>
<gene>
    <name evidence="5" type="ORF">GCM10010468_53150</name>
</gene>
<evidence type="ECO:0000256" key="2">
    <source>
        <dbReference type="ARBA" id="ARBA00023027"/>
    </source>
</evidence>
<keyword evidence="6" id="KW-1185">Reference proteome</keyword>
<sequence length="430" mass="46150">MVSPHTVTAGQASSFTHDVAIIGLGYVGLPTALTFHAAGARVLGVDVSERRLDDIRAERVDLLDSDRVRLTEALSGDALELTASVAAASSAAAMVICVPTPVTEELSPDLRALKGACAAAVEHAVPGQVLILTSTTYVGCTEDLLVRPLRERGLEIGTDVFVAFSPERIDPGNDRHAHEDVPRVVGGTTERCTAAASKVLSRYNRHIHEVSGSGVAEMSKLLENTFRAVNIAMANEFANASRQLGIDIMEVIDAAATKPYGFMPFYPGPGAGGHCIPCDPHYLLWQMRKERVVMNVVENAMNDIAMRPGEVVHRVRELLSDHGKGLRGAKVLVLGVAYKPGVEDIRESPALEIIERLLDAGADVSFHDQLIQEVTIRGRKMTSVDLETVDVDLVLAHTPQRGGTSAWIKPGQLVLDATYRMAGLAGRHAL</sequence>
<protein>
    <submittedName>
        <fullName evidence="5">Nucleotide sugar dehydrogenase</fullName>
    </submittedName>
</protein>